<evidence type="ECO:0000256" key="1">
    <source>
        <dbReference type="ARBA" id="ARBA00000085"/>
    </source>
</evidence>
<keyword evidence="8" id="KW-0472">Membrane</keyword>
<evidence type="ECO:0000259" key="11">
    <source>
        <dbReference type="PROSITE" id="PS50109"/>
    </source>
</evidence>
<evidence type="ECO:0000256" key="2">
    <source>
        <dbReference type="ARBA" id="ARBA00004370"/>
    </source>
</evidence>
<dbReference type="InterPro" id="IPR003594">
    <property type="entry name" value="HATPase_dom"/>
</dbReference>
<feature type="domain" description="HAMP" evidence="12">
    <location>
        <begin position="241"/>
        <end position="293"/>
    </location>
</feature>
<dbReference type="InterPro" id="IPR036890">
    <property type="entry name" value="HATPase_C_sf"/>
</dbReference>
<evidence type="ECO:0000256" key="5">
    <source>
        <dbReference type="ARBA" id="ARBA00022679"/>
    </source>
</evidence>
<evidence type="ECO:0000256" key="6">
    <source>
        <dbReference type="ARBA" id="ARBA00022692"/>
    </source>
</evidence>
<dbReference type="PROSITE" id="PS50885">
    <property type="entry name" value="HAMP"/>
    <property type="match status" value="1"/>
</dbReference>
<keyword evidence="6" id="KW-0812">Transmembrane</keyword>
<keyword evidence="4" id="KW-0597">Phosphoprotein</keyword>
<comment type="subcellular location">
    <subcellularLocation>
        <location evidence="2">Membrane</location>
    </subcellularLocation>
</comment>
<evidence type="ECO:0000259" key="12">
    <source>
        <dbReference type="PROSITE" id="PS50885"/>
    </source>
</evidence>
<dbReference type="SUPFAM" id="SSF158472">
    <property type="entry name" value="HAMP domain-like"/>
    <property type="match status" value="1"/>
</dbReference>
<dbReference type="FunFam" id="1.10.287.130:FF:000001">
    <property type="entry name" value="Two-component sensor histidine kinase"/>
    <property type="match status" value="1"/>
</dbReference>
<evidence type="ECO:0000256" key="7">
    <source>
        <dbReference type="ARBA" id="ARBA00022777"/>
    </source>
</evidence>
<feature type="compositionally biased region" description="Basic and acidic residues" evidence="10">
    <location>
        <begin position="439"/>
        <end position="448"/>
    </location>
</feature>
<dbReference type="EC" id="2.7.13.3" evidence="3"/>
<dbReference type="CDD" id="cd06225">
    <property type="entry name" value="HAMP"/>
    <property type="match status" value="1"/>
</dbReference>
<dbReference type="SMART" id="SM00388">
    <property type="entry name" value="HisKA"/>
    <property type="match status" value="1"/>
</dbReference>
<dbReference type="CDD" id="cd00082">
    <property type="entry name" value="HisKA"/>
    <property type="match status" value="1"/>
</dbReference>
<evidence type="ECO:0000256" key="4">
    <source>
        <dbReference type="ARBA" id="ARBA00022553"/>
    </source>
</evidence>
<dbReference type="SUPFAM" id="SSF55874">
    <property type="entry name" value="ATPase domain of HSP90 chaperone/DNA topoisomerase II/histidine kinase"/>
    <property type="match status" value="1"/>
</dbReference>
<evidence type="ECO:0000313" key="14">
    <source>
        <dbReference type="Proteomes" id="UP000295497"/>
    </source>
</evidence>
<feature type="compositionally biased region" description="Gly residues" evidence="10">
    <location>
        <begin position="496"/>
        <end position="518"/>
    </location>
</feature>
<reference evidence="13 14" key="1">
    <citation type="submission" date="2015-09" db="EMBL/GenBank/DDBJ databases">
        <title>Sorangium comparison.</title>
        <authorList>
            <person name="Zaburannyi N."/>
            <person name="Bunk B."/>
            <person name="Overmann J."/>
            <person name="Mueller R."/>
        </authorList>
    </citation>
    <scope>NUCLEOTIDE SEQUENCE [LARGE SCALE GENOMIC DNA]</scope>
    <source>
        <strain evidence="13 14">So ce836</strain>
    </source>
</reference>
<dbReference type="InterPro" id="IPR003661">
    <property type="entry name" value="HisK_dim/P_dom"/>
</dbReference>
<evidence type="ECO:0000313" key="13">
    <source>
        <dbReference type="EMBL" id="AUX34126.1"/>
    </source>
</evidence>
<protein>
    <recommendedName>
        <fullName evidence="3">histidine kinase</fullName>
        <ecNumber evidence="3">2.7.13.3</ecNumber>
    </recommendedName>
</protein>
<dbReference type="Pfam" id="PF02518">
    <property type="entry name" value="HATPase_c"/>
    <property type="match status" value="1"/>
</dbReference>
<dbReference type="Pfam" id="PF00512">
    <property type="entry name" value="HisKA"/>
    <property type="match status" value="1"/>
</dbReference>
<feature type="region of interest" description="Disordered" evidence="10">
    <location>
        <begin position="439"/>
        <end position="520"/>
    </location>
</feature>
<keyword evidence="7" id="KW-0418">Kinase</keyword>
<evidence type="ECO:0000256" key="3">
    <source>
        <dbReference type="ARBA" id="ARBA00012438"/>
    </source>
</evidence>
<dbReference type="PANTHER" id="PTHR45436">
    <property type="entry name" value="SENSOR HISTIDINE KINASE YKOH"/>
    <property type="match status" value="1"/>
</dbReference>
<dbReference type="Pfam" id="PF00672">
    <property type="entry name" value="HAMP"/>
    <property type="match status" value="1"/>
</dbReference>
<dbReference type="InterPro" id="IPR005467">
    <property type="entry name" value="His_kinase_dom"/>
</dbReference>
<dbReference type="GO" id="GO:0000155">
    <property type="term" value="F:phosphorelay sensor kinase activity"/>
    <property type="evidence" value="ECO:0007669"/>
    <property type="project" value="InterPro"/>
</dbReference>
<proteinExistence type="predicted"/>
<keyword evidence="5" id="KW-0808">Transferase</keyword>
<dbReference type="PROSITE" id="PS50109">
    <property type="entry name" value="HIS_KIN"/>
    <property type="match status" value="1"/>
</dbReference>
<feature type="domain" description="Histidine kinase" evidence="11">
    <location>
        <begin position="301"/>
        <end position="450"/>
    </location>
</feature>
<accession>A0A4P2QVE4</accession>
<dbReference type="Gene3D" id="6.10.340.10">
    <property type="match status" value="1"/>
</dbReference>
<evidence type="ECO:0000256" key="8">
    <source>
        <dbReference type="ARBA" id="ARBA00022989"/>
    </source>
</evidence>
<dbReference type="Proteomes" id="UP000295497">
    <property type="component" value="Chromosome"/>
</dbReference>
<keyword evidence="8" id="KW-1133">Transmembrane helix</keyword>
<name>A0A4P2QVE4_SORCE</name>
<gene>
    <name evidence="13" type="ORF">SOCE836_062940</name>
</gene>
<dbReference type="EMBL" id="CP012672">
    <property type="protein sequence ID" value="AUX34126.1"/>
    <property type="molecule type" value="Genomic_DNA"/>
</dbReference>
<comment type="catalytic activity">
    <reaction evidence="1">
        <text>ATP + protein L-histidine = ADP + protein N-phospho-L-histidine.</text>
        <dbReference type="EC" id="2.7.13.3"/>
    </reaction>
</comment>
<organism evidence="13 14">
    <name type="scientific">Sorangium cellulosum</name>
    <name type="common">Polyangium cellulosum</name>
    <dbReference type="NCBI Taxonomy" id="56"/>
    <lineage>
        <taxon>Bacteria</taxon>
        <taxon>Pseudomonadati</taxon>
        <taxon>Myxococcota</taxon>
        <taxon>Polyangia</taxon>
        <taxon>Polyangiales</taxon>
        <taxon>Polyangiaceae</taxon>
        <taxon>Sorangium</taxon>
    </lineage>
</organism>
<dbReference type="AlphaFoldDB" id="A0A4P2QVE4"/>
<dbReference type="GO" id="GO:0016020">
    <property type="term" value="C:membrane"/>
    <property type="evidence" value="ECO:0007669"/>
    <property type="project" value="UniProtKB-SubCell"/>
</dbReference>
<evidence type="ECO:0000256" key="10">
    <source>
        <dbReference type="SAM" id="MobiDB-lite"/>
    </source>
</evidence>
<sequence length="642" mass="70446">MRAMIERLRRELGRIRVRLLVVNLVVLLVPAAGLEFARIYERQLLGSLERDMANQAALVAAMLVSDLDRGLELDAPEHGDVLTRAARRTRTRVRILDGAGAVVVDSHENGPPEGPEPAVPALLPARARGGSGVGLGDLADGVRPFGKDARERWPEVADRPEVRDALSGRRGARTRVRERQPAVFLFLAEPIRWGGEVLGAVYVVRSTQPVLVELHRIRSGLIQVLLSASLFTGLVTLALAWSISRPLGKLSRAAKRIAAGERDIEVPVSGSGEIRELGASFAAMNERLGARLRYTSDFAADVAHEFKSPLTSIRGAAELLDEGAADDPEARRRFLRNIELDVARLDRLVSRLLELSRIEASSEAMTVLDLEALVARVVERCRARERPVVLRYEMSRRLLRARQTDLETALLNLLDNAVRFSPPGEAVVVTVEGEEGGRTARISVRDRGPGAGAASGADLRPVLHDRREPERDGARARHREERGRGARRGGERGERAGGGGDVRGGAAGEAVGRGGEGCSSGAMCRSGRSAFFVEGRLEQKEHRPILGPGQLRLDLDEPFQRQNADEHAGYLEHRRVRQEIVIGRRFLDRGQHVEQTVLRLEQLVPSRSQVRLVRNEPSWVRAKYGFQLCQGSHEPGDVLLGA</sequence>
<dbReference type="SUPFAM" id="SSF47384">
    <property type="entry name" value="Homodimeric domain of signal transducing histidine kinase"/>
    <property type="match status" value="1"/>
</dbReference>
<evidence type="ECO:0000256" key="9">
    <source>
        <dbReference type="ARBA" id="ARBA00023012"/>
    </source>
</evidence>
<dbReference type="Gene3D" id="3.30.565.10">
    <property type="entry name" value="Histidine kinase-like ATPase, C-terminal domain"/>
    <property type="match status" value="1"/>
</dbReference>
<keyword evidence="9" id="KW-0902">Two-component regulatory system</keyword>
<dbReference type="InterPro" id="IPR036097">
    <property type="entry name" value="HisK_dim/P_sf"/>
</dbReference>
<dbReference type="Gene3D" id="1.10.287.130">
    <property type="match status" value="1"/>
</dbReference>
<dbReference type="SMART" id="SM00304">
    <property type="entry name" value="HAMP"/>
    <property type="match status" value="1"/>
</dbReference>
<dbReference type="PANTHER" id="PTHR45436:SF5">
    <property type="entry name" value="SENSOR HISTIDINE KINASE TRCS"/>
    <property type="match status" value="1"/>
</dbReference>
<dbReference type="InterPro" id="IPR003660">
    <property type="entry name" value="HAMP_dom"/>
</dbReference>
<feature type="compositionally biased region" description="Basic and acidic residues" evidence="10">
    <location>
        <begin position="461"/>
        <end position="495"/>
    </location>
</feature>
<dbReference type="InterPro" id="IPR050428">
    <property type="entry name" value="TCS_sensor_his_kinase"/>
</dbReference>